<evidence type="ECO:0000256" key="3">
    <source>
        <dbReference type="ARBA" id="ARBA00022722"/>
    </source>
</evidence>
<dbReference type="EMBL" id="CP089291">
    <property type="protein sequence ID" value="UOF90980.1"/>
    <property type="molecule type" value="Genomic_DNA"/>
</dbReference>
<protein>
    <submittedName>
        <fullName evidence="8">Type II toxin-antitoxin system HicA family toxin</fullName>
    </submittedName>
</protein>
<keyword evidence="6" id="KW-0694">RNA-binding</keyword>
<evidence type="ECO:0000256" key="4">
    <source>
        <dbReference type="ARBA" id="ARBA00022759"/>
    </source>
</evidence>
<evidence type="ECO:0000256" key="1">
    <source>
        <dbReference type="ARBA" id="ARBA00006620"/>
    </source>
</evidence>
<dbReference type="InterPro" id="IPR038570">
    <property type="entry name" value="HicA_sf"/>
</dbReference>
<evidence type="ECO:0000256" key="5">
    <source>
        <dbReference type="ARBA" id="ARBA00022801"/>
    </source>
</evidence>
<comment type="similarity">
    <text evidence="1">Belongs to the HicA mRNA interferase family.</text>
</comment>
<keyword evidence="2" id="KW-1277">Toxin-antitoxin system</keyword>
<evidence type="ECO:0000256" key="6">
    <source>
        <dbReference type="ARBA" id="ARBA00022884"/>
    </source>
</evidence>
<evidence type="ECO:0000256" key="7">
    <source>
        <dbReference type="ARBA" id="ARBA00023016"/>
    </source>
</evidence>
<keyword evidence="3" id="KW-0540">Nuclease</keyword>
<reference evidence="8" key="1">
    <citation type="submission" date="2021-12" db="EMBL/GenBank/DDBJ databases">
        <title>Alicyclobacillaceae gen. nov., sp. nov., isolated from chalcocite enrichment system.</title>
        <authorList>
            <person name="Jiang Z."/>
        </authorList>
    </citation>
    <scope>NUCLEOTIDE SEQUENCE</scope>
    <source>
        <strain evidence="8">MYW30-H2</strain>
    </source>
</reference>
<dbReference type="Gene3D" id="3.30.920.30">
    <property type="entry name" value="Hypothetical protein"/>
    <property type="match status" value="1"/>
</dbReference>
<evidence type="ECO:0000313" key="8">
    <source>
        <dbReference type="EMBL" id="UOF90980.1"/>
    </source>
</evidence>
<evidence type="ECO:0000256" key="2">
    <source>
        <dbReference type="ARBA" id="ARBA00022649"/>
    </source>
</evidence>
<dbReference type="InterPro" id="IPR012933">
    <property type="entry name" value="HicA_mRNA_interferase"/>
</dbReference>
<accession>A0ABY4CKJ8</accession>
<organism evidence="8 9">
    <name type="scientific">Fodinisporobacter ferrooxydans</name>
    <dbReference type="NCBI Taxonomy" id="2901836"/>
    <lineage>
        <taxon>Bacteria</taxon>
        <taxon>Bacillati</taxon>
        <taxon>Bacillota</taxon>
        <taxon>Bacilli</taxon>
        <taxon>Bacillales</taxon>
        <taxon>Alicyclobacillaceae</taxon>
        <taxon>Fodinisporobacter</taxon>
    </lineage>
</organism>
<keyword evidence="7" id="KW-0346">Stress response</keyword>
<dbReference type="SUPFAM" id="SSF54786">
    <property type="entry name" value="YcfA/nrd intein domain"/>
    <property type="match status" value="1"/>
</dbReference>
<evidence type="ECO:0000313" key="9">
    <source>
        <dbReference type="Proteomes" id="UP000830167"/>
    </source>
</evidence>
<keyword evidence="9" id="KW-1185">Reference proteome</keyword>
<proteinExistence type="inferred from homology"/>
<gene>
    <name evidence="8" type="ORF">LSG31_01465</name>
</gene>
<name>A0ABY4CKJ8_9BACL</name>
<sequence length="80" mass="9332">MSQFEKLLQKIKNNPKQVSFEELEKILRRLGFEVRQPRGGSSHYVFLKGPKQISIPKHGKHVKVIYVEQVIETLKEEGVM</sequence>
<dbReference type="RefSeq" id="WP_347437674.1">
    <property type="nucleotide sequence ID" value="NZ_CP089291.1"/>
</dbReference>
<dbReference type="Pfam" id="PF07927">
    <property type="entry name" value="HicA_toxin"/>
    <property type="match status" value="1"/>
</dbReference>
<keyword evidence="5" id="KW-0378">Hydrolase</keyword>
<keyword evidence="4" id="KW-0255">Endonuclease</keyword>
<dbReference type="Proteomes" id="UP000830167">
    <property type="component" value="Chromosome"/>
</dbReference>